<keyword evidence="3" id="KW-1185">Reference proteome</keyword>
<dbReference type="RefSeq" id="WP_399650129.1">
    <property type="nucleotide sequence ID" value="NZ_JBITYG010000005.1"/>
</dbReference>
<evidence type="ECO:0000313" key="3">
    <source>
        <dbReference type="Proteomes" id="UP001614394"/>
    </source>
</evidence>
<gene>
    <name evidence="2" type="ORF">ACIGXA_18070</name>
</gene>
<feature type="compositionally biased region" description="Low complexity" evidence="1">
    <location>
        <begin position="31"/>
        <end position="44"/>
    </location>
</feature>
<evidence type="ECO:0000256" key="1">
    <source>
        <dbReference type="SAM" id="MobiDB-lite"/>
    </source>
</evidence>
<protein>
    <submittedName>
        <fullName evidence="2">Uncharacterized protein</fullName>
    </submittedName>
</protein>
<accession>A0ABW8C7L4</accession>
<proteinExistence type="predicted"/>
<dbReference type="Proteomes" id="UP001614394">
    <property type="component" value="Unassembled WGS sequence"/>
</dbReference>
<reference evidence="2 3" key="1">
    <citation type="submission" date="2024-10" db="EMBL/GenBank/DDBJ databases">
        <title>The Natural Products Discovery Center: Release of the First 8490 Sequenced Strains for Exploring Actinobacteria Biosynthetic Diversity.</title>
        <authorList>
            <person name="Kalkreuter E."/>
            <person name="Kautsar S.A."/>
            <person name="Yang D."/>
            <person name="Bader C.D."/>
            <person name="Teijaro C.N."/>
            <person name="Fluegel L."/>
            <person name="Davis C.M."/>
            <person name="Simpson J.R."/>
            <person name="Lauterbach L."/>
            <person name="Steele A.D."/>
            <person name="Gui C."/>
            <person name="Meng S."/>
            <person name="Li G."/>
            <person name="Viehrig K."/>
            <person name="Ye F."/>
            <person name="Su P."/>
            <person name="Kiefer A.F."/>
            <person name="Nichols A."/>
            <person name="Cepeda A.J."/>
            <person name="Yan W."/>
            <person name="Fan B."/>
            <person name="Jiang Y."/>
            <person name="Adhikari A."/>
            <person name="Zheng C.-J."/>
            <person name="Schuster L."/>
            <person name="Cowan T.M."/>
            <person name="Smanski M.J."/>
            <person name="Chevrette M.G."/>
            <person name="De Carvalho L.P.S."/>
            <person name="Shen B."/>
        </authorList>
    </citation>
    <scope>NUCLEOTIDE SEQUENCE [LARGE SCALE GENOMIC DNA]</scope>
    <source>
        <strain evidence="2 3">NPDC053399</strain>
    </source>
</reference>
<sequence>MRTPYVAITVHGLSWNAPVSGRSGTSAGPSGKVTGKVAGTVAGTGEDGPGQPIF</sequence>
<feature type="region of interest" description="Disordered" evidence="1">
    <location>
        <begin position="17"/>
        <end position="54"/>
    </location>
</feature>
<comment type="caution">
    <text evidence="2">The sequence shown here is derived from an EMBL/GenBank/DDBJ whole genome shotgun (WGS) entry which is preliminary data.</text>
</comment>
<name>A0ABW8C7L4_9ACTN</name>
<organism evidence="2 3">
    <name type="scientific">Streptomyces fildesensis</name>
    <dbReference type="NCBI Taxonomy" id="375757"/>
    <lineage>
        <taxon>Bacteria</taxon>
        <taxon>Bacillati</taxon>
        <taxon>Actinomycetota</taxon>
        <taxon>Actinomycetes</taxon>
        <taxon>Kitasatosporales</taxon>
        <taxon>Streptomycetaceae</taxon>
        <taxon>Streptomyces</taxon>
    </lineage>
</organism>
<dbReference type="EMBL" id="JBITYG010000005">
    <property type="protein sequence ID" value="MFI9102426.1"/>
    <property type="molecule type" value="Genomic_DNA"/>
</dbReference>
<evidence type="ECO:0000313" key="2">
    <source>
        <dbReference type="EMBL" id="MFI9102426.1"/>
    </source>
</evidence>